<dbReference type="InterPro" id="IPR000847">
    <property type="entry name" value="LysR_HTH_N"/>
</dbReference>
<evidence type="ECO:0000313" key="6">
    <source>
        <dbReference type="EMBL" id="SDV48396.1"/>
    </source>
</evidence>
<evidence type="ECO:0000313" key="7">
    <source>
        <dbReference type="Proteomes" id="UP000243719"/>
    </source>
</evidence>
<dbReference type="Pfam" id="PF03466">
    <property type="entry name" value="LysR_substrate"/>
    <property type="match status" value="1"/>
</dbReference>
<dbReference type="SUPFAM" id="SSF53850">
    <property type="entry name" value="Periplasmic binding protein-like II"/>
    <property type="match status" value="1"/>
</dbReference>
<dbReference type="AlphaFoldDB" id="A0A1H2PP42"/>
<evidence type="ECO:0000256" key="2">
    <source>
        <dbReference type="ARBA" id="ARBA00023015"/>
    </source>
</evidence>
<dbReference type="FunFam" id="1.10.10.10:FF:000001">
    <property type="entry name" value="LysR family transcriptional regulator"/>
    <property type="match status" value="1"/>
</dbReference>
<organism evidence="6 7">
    <name type="scientific">Chitinasiproducens palmae</name>
    <dbReference type="NCBI Taxonomy" id="1770053"/>
    <lineage>
        <taxon>Bacteria</taxon>
        <taxon>Pseudomonadati</taxon>
        <taxon>Pseudomonadota</taxon>
        <taxon>Betaproteobacteria</taxon>
        <taxon>Burkholderiales</taxon>
        <taxon>Burkholderiaceae</taxon>
        <taxon>Chitinasiproducens</taxon>
    </lineage>
</organism>
<keyword evidence="3 6" id="KW-0238">DNA-binding</keyword>
<dbReference type="Gene3D" id="1.10.10.10">
    <property type="entry name" value="Winged helix-like DNA-binding domain superfamily/Winged helix DNA-binding domain"/>
    <property type="match status" value="1"/>
</dbReference>
<name>A0A1H2PP42_9BURK</name>
<dbReference type="GO" id="GO:0043565">
    <property type="term" value="F:sequence-specific DNA binding"/>
    <property type="evidence" value="ECO:0007669"/>
    <property type="project" value="TreeGrafter"/>
</dbReference>
<protein>
    <submittedName>
        <fullName evidence="6">DNA-binding transcriptional regulator, LysR family</fullName>
    </submittedName>
</protein>
<keyword evidence="7" id="KW-1185">Reference proteome</keyword>
<evidence type="ECO:0000256" key="3">
    <source>
        <dbReference type="ARBA" id="ARBA00023125"/>
    </source>
</evidence>
<evidence type="ECO:0000259" key="5">
    <source>
        <dbReference type="PROSITE" id="PS50931"/>
    </source>
</evidence>
<dbReference type="PANTHER" id="PTHR30537:SF35">
    <property type="entry name" value="TRANSCRIPTIONAL REGULATORY PROTEIN"/>
    <property type="match status" value="1"/>
</dbReference>
<dbReference type="Proteomes" id="UP000243719">
    <property type="component" value="Unassembled WGS sequence"/>
</dbReference>
<dbReference type="GO" id="GO:0003700">
    <property type="term" value="F:DNA-binding transcription factor activity"/>
    <property type="evidence" value="ECO:0007669"/>
    <property type="project" value="InterPro"/>
</dbReference>
<dbReference type="OrthoDB" id="9080054at2"/>
<sequence>MDLIQAMRIFARVAETGNFTRAGEQLGLSVPVVTRSVAALESHLNVRLLNRTTRRVSLTEAGDQYLGGCRALLEQLDEIEANVARASQAMAGVLRVAASNSFALLRLGPVLASYRKRFPHVEISLTLIDRPFDLVEEGFDVGIVPTDLISSETLVIRHLRRTGSIVVASRDYLREAGAPVSPEDLGAHAYIATDVQGRVLSFENGEEVRRVTLTPCMSVNSILMLHQSAQVGMGFAILPSSLVEADLAAGNLVQLVVPWTVVGADVTMAVVYPSRRFVSPKVRSFVEHVLDAFRTPPTAS</sequence>
<dbReference type="EMBL" id="FNLO01000005">
    <property type="protein sequence ID" value="SDV48396.1"/>
    <property type="molecule type" value="Genomic_DNA"/>
</dbReference>
<dbReference type="InterPro" id="IPR036388">
    <property type="entry name" value="WH-like_DNA-bd_sf"/>
</dbReference>
<dbReference type="InterPro" id="IPR005119">
    <property type="entry name" value="LysR_subst-bd"/>
</dbReference>
<comment type="similarity">
    <text evidence="1">Belongs to the LysR transcriptional regulatory family.</text>
</comment>
<dbReference type="InterPro" id="IPR036390">
    <property type="entry name" value="WH_DNA-bd_sf"/>
</dbReference>
<proteinExistence type="inferred from homology"/>
<gene>
    <name evidence="6" type="ORF">SAMN05216551_10558</name>
</gene>
<keyword evidence="4" id="KW-0804">Transcription</keyword>
<reference evidence="7" key="1">
    <citation type="submission" date="2016-09" db="EMBL/GenBank/DDBJ databases">
        <authorList>
            <person name="Varghese N."/>
            <person name="Submissions S."/>
        </authorList>
    </citation>
    <scope>NUCLEOTIDE SEQUENCE [LARGE SCALE GENOMIC DNA]</scope>
    <source>
        <strain evidence="7">JS23</strain>
    </source>
</reference>
<dbReference type="CDD" id="cd08422">
    <property type="entry name" value="PBP2_CrgA_like"/>
    <property type="match status" value="1"/>
</dbReference>
<dbReference type="SUPFAM" id="SSF46785">
    <property type="entry name" value="Winged helix' DNA-binding domain"/>
    <property type="match status" value="1"/>
</dbReference>
<evidence type="ECO:0000256" key="1">
    <source>
        <dbReference type="ARBA" id="ARBA00009437"/>
    </source>
</evidence>
<dbReference type="Gene3D" id="3.40.190.290">
    <property type="match status" value="1"/>
</dbReference>
<dbReference type="PROSITE" id="PS50931">
    <property type="entry name" value="HTH_LYSR"/>
    <property type="match status" value="1"/>
</dbReference>
<dbReference type="Pfam" id="PF00126">
    <property type="entry name" value="HTH_1"/>
    <property type="match status" value="1"/>
</dbReference>
<dbReference type="GO" id="GO:0006351">
    <property type="term" value="P:DNA-templated transcription"/>
    <property type="evidence" value="ECO:0007669"/>
    <property type="project" value="TreeGrafter"/>
</dbReference>
<dbReference type="STRING" id="1770053.SAMN05216551_10558"/>
<accession>A0A1H2PP42</accession>
<keyword evidence="2" id="KW-0805">Transcription regulation</keyword>
<feature type="domain" description="HTH lysR-type" evidence="5">
    <location>
        <begin position="1"/>
        <end position="59"/>
    </location>
</feature>
<evidence type="ECO:0000256" key="4">
    <source>
        <dbReference type="ARBA" id="ARBA00023163"/>
    </source>
</evidence>
<dbReference type="InterPro" id="IPR058163">
    <property type="entry name" value="LysR-type_TF_proteobact-type"/>
</dbReference>
<dbReference type="PANTHER" id="PTHR30537">
    <property type="entry name" value="HTH-TYPE TRANSCRIPTIONAL REGULATOR"/>
    <property type="match status" value="1"/>
</dbReference>
<dbReference type="RefSeq" id="WP_139169604.1">
    <property type="nucleotide sequence ID" value="NZ_FNLO01000005.1"/>
</dbReference>